<evidence type="ECO:0000256" key="2">
    <source>
        <dbReference type="SAM" id="Phobius"/>
    </source>
</evidence>
<feature type="region of interest" description="Disordered" evidence="1">
    <location>
        <begin position="248"/>
        <end position="267"/>
    </location>
</feature>
<dbReference type="PANTHER" id="PTHR31157:SF1">
    <property type="entry name" value="SCP DOMAIN-CONTAINING PROTEIN"/>
    <property type="match status" value="1"/>
</dbReference>
<keyword evidence="2" id="KW-0812">Transmembrane</keyword>
<feature type="transmembrane region" description="Helical" evidence="2">
    <location>
        <begin position="100"/>
        <end position="121"/>
    </location>
</feature>
<dbReference type="EMBL" id="NGFP01000079">
    <property type="protein sequence ID" value="OUC95498.1"/>
    <property type="molecule type" value="Genomic_DNA"/>
</dbReference>
<feature type="region of interest" description="Disordered" evidence="1">
    <location>
        <begin position="162"/>
        <end position="189"/>
    </location>
</feature>
<feature type="compositionally biased region" description="Low complexity" evidence="1">
    <location>
        <begin position="168"/>
        <end position="178"/>
    </location>
</feature>
<name>A0A243RKT4_9ACTN</name>
<protein>
    <recommendedName>
        <fullName evidence="3">SCP domain-containing protein</fullName>
    </recommendedName>
</protein>
<dbReference type="PANTHER" id="PTHR31157">
    <property type="entry name" value="SCP DOMAIN-CONTAINING PROTEIN"/>
    <property type="match status" value="1"/>
</dbReference>
<dbReference type="Proteomes" id="UP000194761">
    <property type="component" value="Unassembled WGS sequence"/>
</dbReference>
<organism evidence="4 5">
    <name type="scientific">Streptosporangium minutum</name>
    <dbReference type="NCBI Taxonomy" id="569862"/>
    <lineage>
        <taxon>Bacteria</taxon>
        <taxon>Bacillati</taxon>
        <taxon>Actinomycetota</taxon>
        <taxon>Actinomycetes</taxon>
        <taxon>Streptosporangiales</taxon>
        <taxon>Streptosporangiaceae</taxon>
        <taxon>Streptosporangium</taxon>
    </lineage>
</organism>
<keyword evidence="2" id="KW-1133">Transmembrane helix</keyword>
<dbReference type="InterPro" id="IPR014044">
    <property type="entry name" value="CAP_dom"/>
</dbReference>
<dbReference type="CDD" id="cd05379">
    <property type="entry name" value="CAP_bacterial"/>
    <property type="match status" value="1"/>
</dbReference>
<keyword evidence="5" id="KW-1185">Reference proteome</keyword>
<evidence type="ECO:0000259" key="3">
    <source>
        <dbReference type="Pfam" id="PF00188"/>
    </source>
</evidence>
<proteinExistence type="predicted"/>
<feature type="domain" description="SCP" evidence="3">
    <location>
        <begin position="221"/>
        <end position="334"/>
    </location>
</feature>
<evidence type="ECO:0000256" key="1">
    <source>
        <dbReference type="SAM" id="MobiDB-lite"/>
    </source>
</evidence>
<keyword evidence="2" id="KW-0472">Membrane</keyword>
<gene>
    <name evidence="4" type="ORF">CA984_18405</name>
</gene>
<dbReference type="AlphaFoldDB" id="A0A243RKT4"/>
<dbReference type="Pfam" id="PF00188">
    <property type="entry name" value="CAP"/>
    <property type="match status" value="1"/>
</dbReference>
<dbReference type="SUPFAM" id="SSF55797">
    <property type="entry name" value="PR-1-like"/>
    <property type="match status" value="1"/>
</dbReference>
<accession>A0A243RKT4</accession>
<evidence type="ECO:0000313" key="5">
    <source>
        <dbReference type="Proteomes" id="UP000194761"/>
    </source>
</evidence>
<sequence length="337" mass="37149">MTPDAPRIGLQRRPIRTQRTSRIPARTSMGQKDATLRRCPWAVYRRQGTGRESAHSAFTERFRHVLDIPFFPNANISIFNSGMWQPPHPRHAQRTSLRRMGLFACLMTVLLLGFLIGRGSLNRETPSQIYLNNAAPPTPTPTAAIAGGRNVDRAPLSRVVRPSAAPVTTLPQPTPRATRAPRDSIDDFTDDDSRYVLNGEGGQDSPTVSTPLTPMEKGIIRLTNAERRRHGCAPLRVDRRLVKSARTHSEEMAKNGTFSHNSPDGESPWDRMEAAGYRDGGAENIGRGYASAAETVRSWMATPSHRGNILNCKLTATGVGTMEGPGGPWWTQDFGYS</sequence>
<reference evidence="4 5" key="1">
    <citation type="submission" date="2017-05" db="EMBL/GenBank/DDBJ databases">
        <title>Biotechnological potential of actinobacteria isolated from South African environments.</title>
        <authorList>
            <person name="Le Roes-Hill M."/>
            <person name="Prins A."/>
            <person name="Durrell K.A."/>
        </authorList>
    </citation>
    <scope>NUCLEOTIDE SEQUENCE [LARGE SCALE GENOMIC DNA]</scope>
    <source>
        <strain evidence="4">M26</strain>
    </source>
</reference>
<dbReference type="Gene3D" id="3.40.33.10">
    <property type="entry name" value="CAP"/>
    <property type="match status" value="1"/>
</dbReference>
<evidence type="ECO:0000313" key="4">
    <source>
        <dbReference type="EMBL" id="OUC95498.1"/>
    </source>
</evidence>
<dbReference type="InterPro" id="IPR035940">
    <property type="entry name" value="CAP_sf"/>
</dbReference>
<comment type="caution">
    <text evidence="4">The sequence shown here is derived from an EMBL/GenBank/DDBJ whole genome shotgun (WGS) entry which is preliminary data.</text>
</comment>